<evidence type="ECO:0000256" key="2">
    <source>
        <dbReference type="SAM" id="SignalP"/>
    </source>
</evidence>
<feature type="region of interest" description="Disordered" evidence="1">
    <location>
        <begin position="133"/>
        <end position="154"/>
    </location>
</feature>
<sequence>MRPIFLFAVVYCFMVLACSASMDFTDVPTVHDSYSLAVSIPGAWIGDDGVDDLPASEAHDGEDEAGLQDGIEQTMSTVSGALSQGGSVFFVIQHISLEEDRAETATAPSLSRISEQSRIPIRKSSLMTKTKAFKFPSSTPTPYGSGLPTPTRGRRISSQASEYNIPKKAQAPNELGDETSSTTVRLISRPKAFETPIAPIRRMLPSARKLSSTRSCSTPASVMARRPSYPTAEGNPGTSMTIKNKLHARVDHRRYLSEPIPLHFGNTKVDINTPESEVFKSRDKIPRESPPTSPFTPPITPTPSRNFHSVSVSGVESAMASMKNIEYYTRFGHRRHVSEPMRSSSKYTEIDLSMDESEVFKSRHRLSRDTSPILPLTPPATILSPSIHILDMAPMTLASTRADQGDNAQVEYDQDIKIKSENDFTVGEVENPFLGAADNEQEVQSDDGIQMLKKAWLRQPKRMSW</sequence>
<feature type="region of interest" description="Disordered" evidence="1">
    <location>
        <begin position="208"/>
        <end position="240"/>
    </location>
</feature>
<protein>
    <submittedName>
        <fullName evidence="3">Uncharacterized protein</fullName>
    </submittedName>
</protein>
<accession>A0AAN8EKA0</accession>
<name>A0AAN8EKA0_9EURO</name>
<organism evidence="3 4">
    <name type="scientific">Knufia fluminis</name>
    <dbReference type="NCBI Taxonomy" id="191047"/>
    <lineage>
        <taxon>Eukaryota</taxon>
        <taxon>Fungi</taxon>
        <taxon>Dikarya</taxon>
        <taxon>Ascomycota</taxon>
        <taxon>Pezizomycotina</taxon>
        <taxon>Eurotiomycetes</taxon>
        <taxon>Chaetothyriomycetidae</taxon>
        <taxon>Chaetothyriales</taxon>
        <taxon>Trichomeriaceae</taxon>
        <taxon>Knufia</taxon>
    </lineage>
</organism>
<feature type="compositionally biased region" description="Pro residues" evidence="1">
    <location>
        <begin position="288"/>
        <end position="301"/>
    </location>
</feature>
<evidence type="ECO:0000313" key="3">
    <source>
        <dbReference type="EMBL" id="KAK5957734.1"/>
    </source>
</evidence>
<gene>
    <name evidence="3" type="ORF">OHC33_000923</name>
</gene>
<reference evidence="3 4" key="1">
    <citation type="submission" date="2022-12" db="EMBL/GenBank/DDBJ databases">
        <title>Genomic features and morphological characterization of a novel Knufia sp. strain isolated from spacecraft assembly facility.</title>
        <authorList>
            <person name="Teixeira M."/>
            <person name="Chander A.M."/>
            <person name="Stajich J.E."/>
            <person name="Venkateswaran K."/>
        </authorList>
    </citation>
    <scope>NUCLEOTIDE SEQUENCE [LARGE SCALE GENOMIC DNA]</scope>
    <source>
        <strain evidence="3 4">FJI-L2-BK-P2</strain>
    </source>
</reference>
<dbReference type="EMBL" id="JAKLMC020000002">
    <property type="protein sequence ID" value="KAK5957734.1"/>
    <property type="molecule type" value="Genomic_DNA"/>
</dbReference>
<evidence type="ECO:0000313" key="4">
    <source>
        <dbReference type="Proteomes" id="UP001316803"/>
    </source>
</evidence>
<feature type="region of interest" description="Disordered" evidence="1">
    <location>
        <begin position="278"/>
        <end position="306"/>
    </location>
</feature>
<feature type="chain" id="PRO_5042821746" evidence="2">
    <location>
        <begin position="21"/>
        <end position="465"/>
    </location>
</feature>
<dbReference type="AlphaFoldDB" id="A0AAN8EKA0"/>
<feature type="compositionally biased region" description="Polar residues" evidence="1">
    <location>
        <begin position="209"/>
        <end position="220"/>
    </location>
</feature>
<dbReference type="PROSITE" id="PS51257">
    <property type="entry name" value="PROKAR_LIPOPROTEIN"/>
    <property type="match status" value="1"/>
</dbReference>
<keyword evidence="2" id="KW-0732">Signal</keyword>
<dbReference type="Proteomes" id="UP001316803">
    <property type="component" value="Unassembled WGS sequence"/>
</dbReference>
<comment type="caution">
    <text evidence="3">The sequence shown here is derived from an EMBL/GenBank/DDBJ whole genome shotgun (WGS) entry which is preliminary data.</text>
</comment>
<evidence type="ECO:0000256" key="1">
    <source>
        <dbReference type="SAM" id="MobiDB-lite"/>
    </source>
</evidence>
<feature type="compositionally biased region" description="Basic and acidic residues" evidence="1">
    <location>
        <begin position="278"/>
        <end position="287"/>
    </location>
</feature>
<keyword evidence="4" id="KW-1185">Reference proteome</keyword>
<feature type="signal peptide" evidence="2">
    <location>
        <begin position="1"/>
        <end position="20"/>
    </location>
</feature>
<proteinExistence type="predicted"/>